<feature type="coiled-coil region" evidence="1">
    <location>
        <begin position="198"/>
        <end position="232"/>
    </location>
</feature>
<feature type="coiled-coil region" evidence="1">
    <location>
        <begin position="57"/>
        <end position="105"/>
    </location>
</feature>
<dbReference type="AlphaFoldDB" id="A0A6A4HYX1"/>
<evidence type="ECO:0000313" key="4">
    <source>
        <dbReference type="Proteomes" id="UP000799118"/>
    </source>
</evidence>
<keyword evidence="1" id="KW-0175">Coiled coil</keyword>
<feature type="region of interest" description="Disordered" evidence="2">
    <location>
        <begin position="287"/>
        <end position="339"/>
    </location>
</feature>
<evidence type="ECO:0000256" key="2">
    <source>
        <dbReference type="SAM" id="MobiDB-lite"/>
    </source>
</evidence>
<reference evidence="3" key="1">
    <citation type="journal article" date="2019" name="Environ. Microbiol.">
        <title>Fungal ecological strategies reflected in gene transcription - a case study of two litter decomposers.</title>
        <authorList>
            <person name="Barbi F."/>
            <person name="Kohler A."/>
            <person name="Barry K."/>
            <person name="Baskaran P."/>
            <person name="Daum C."/>
            <person name="Fauchery L."/>
            <person name="Ihrmark K."/>
            <person name="Kuo A."/>
            <person name="LaButti K."/>
            <person name="Lipzen A."/>
            <person name="Morin E."/>
            <person name="Grigoriev I.V."/>
            <person name="Henrissat B."/>
            <person name="Lindahl B."/>
            <person name="Martin F."/>
        </authorList>
    </citation>
    <scope>NUCLEOTIDE SEQUENCE</scope>
    <source>
        <strain evidence="3">JB14</strain>
    </source>
</reference>
<sequence length="339" mass="38385">MSNPIPTPAMKAGIQAFLRWRDDEVASALQSVMRTYEEERQIRFDLENRLQNSEMIIRRRESELDHSKNNLELLRKNEENIISNFQRLNAELERAEAELVSLKQVRADEEFVADALKKVGVFLLKQTEEVAWRQLVCDMAKESRWTQVQQAYPAEYEGRIFDDAFRSDQDPNMKIPPLDAITAIDTLLDAYDKHAAEKRTFSARFSALEEELDQAKKDIDVKSSKIAELEATIALLRGEQPSSDKLIYISPTQLLKDHSSSSYNSPVDEDFSSLAAFQDLEGHSSAPGIQPSFAAVDPTEMQTPSSSQTGSASDESQSSPNRIWFHFDGKTSGSSTLRW</sequence>
<feature type="compositionally biased region" description="Polar residues" evidence="2">
    <location>
        <begin position="300"/>
        <end position="321"/>
    </location>
</feature>
<name>A0A6A4HYX1_9AGAR</name>
<dbReference type="EMBL" id="ML769415">
    <property type="protein sequence ID" value="KAE9404602.1"/>
    <property type="molecule type" value="Genomic_DNA"/>
</dbReference>
<keyword evidence="4" id="KW-1185">Reference proteome</keyword>
<protein>
    <submittedName>
        <fullName evidence="3">Uncharacterized protein</fullName>
    </submittedName>
</protein>
<gene>
    <name evidence="3" type="ORF">BT96DRAFT_935524</name>
</gene>
<organism evidence="3 4">
    <name type="scientific">Gymnopus androsaceus JB14</name>
    <dbReference type="NCBI Taxonomy" id="1447944"/>
    <lineage>
        <taxon>Eukaryota</taxon>
        <taxon>Fungi</taxon>
        <taxon>Dikarya</taxon>
        <taxon>Basidiomycota</taxon>
        <taxon>Agaricomycotina</taxon>
        <taxon>Agaricomycetes</taxon>
        <taxon>Agaricomycetidae</taxon>
        <taxon>Agaricales</taxon>
        <taxon>Marasmiineae</taxon>
        <taxon>Omphalotaceae</taxon>
        <taxon>Gymnopus</taxon>
    </lineage>
</organism>
<dbReference type="OrthoDB" id="3065139at2759"/>
<evidence type="ECO:0000313" key="3">
    <source>
        <dbReference type="EMBL" id="KAE9404602.1"/>
    </source>
</evidence>
<dbReference type="Proteomes" id="UP000799118">
    <property type="component" value="Unassembled WGS sequence"/>
</dbReference>
<accession>A0A6A4HYX1</accession>
<evidence type="ECO:0000256" key="1">
    <source>
        <dbReference type="SAM" id="Coils"/>
    </source>
</evidence>
<proteinExistence type="predicted"/>